<reference evidence="2 4" key="1">
    <citation type="submission" date="2015-09" db="EMBL/GenBank/DDBJ databases">
        <authorList>
            <consortium name="Pathogen Informatics"/>
        </authorList>
    </citation>
    <scope>NUCLEOTIDE SEQUENCE [LARGE SCALE GENOMIC DNA]</scope>
    <source>
        <strain evidence="2 4">2789STDY5608849</strain>
    </source>
</reference>
<evidence type="ECO:0000259" key="1">
    <source>
        <dbReference type="Pfam" id="PF19481"/>
    </source>
</evidence>
<dbReference type="Pfam" id="PF19481">
    <property type="entry name" value="DUF6017"/>
    <property type="match status" value="1"/>
</dbReference>
<evidence type="ECO:0000313" key="4">
    <source>
        <dbReference type="Proteomes" id="UP000095706"/>
    </source>
</evidence>
<name>A0A174EZQ9_9FIRM</name>
<dbReference type="Proteomes" id="UP000768180">
    <property type="component" value="Unassembled WGS sequence"/>
</dbReference>
<feature type="domain" description="DUF6017" evidence="1">
    <location>
        <begin position="4"/>
        <end position="84"/>
    </location>
</feature>
<protein>
    <recommendedName>
        <fullName evidence="1">DUF6017 domain-containing protein</fullName>
    </recommendedName>
</protein>
<dbReference type="Proteomes" id="UP000095706">
    <property type="component" value="Unassembled WGS sequence"/>
</dbReference>
<organism evidence="2 4">
    <name type="scientific">Fusicatenibacter saccharivorans</name>
    <dbReference type="NCBI Taxonomy" id="1150298"/>
    <lineage>
        <taxon>Bacteria</taxon>
        <taxon>Bacillati</taxon>
        <taxon>Bacillota</taxon>
        <taxon>Clostridia</taxon>
        <taxon>Lachnospirales</taxon>
        <taxon>Lachnospiraceae</taxon>
        <taxon>Fusicatenibacter</taxon>
    </lineage>
</organism>
<dbReference type="EMBL" id="JAAITQ010000004">
    <property type="protein sequence ID" value="NSE15478.1"/>
    <property type="molecule type" value="Genomic_DNA"/>
</dbReference>
<sequence>MMDRISAYRELIRKNIDYENYPPIYNKQEVDELIDLIVETLMLPPDAGTIRIGGKERPVSIVKSMFLKLDKDHICYILKCLHNTEKKKE</sequence>
<keyword evidence="5" id="KW-1185">Reference proteome</keyword>
<evidence type="ECO:0000313" key="5">
    <source>
        <dbReference type="Proteomes" id="UP000768180"/>
    </source>
</evidence>
<dbReference type="EMBL" id="CYYV01000009">
    <property type="protein sequence ID" value="CUO42009.1"/>
    <property type="molecule type" value="Genomic_DNA"/>
</dbReference>
<reference evidence="3" key="3">
    <citation type="submission" date="2020-02" db="EMBL/GenBank/DDBJ databases">
        <authorList>
            <person name="Littmann E."/>
            <person name="Sorbara M."/>
        </authorList>
    </citation>
    <scope>NUCLEOTIDE SEQUENCE</scope>
    <source>
        <strain evidence="3">MSK.14.54</strain>
    </source>
</reference>
<reference evidence="3 5" key="2">
    <citation type="journal article" date="2020" name="Cell Host Microbe">
        <title>Functional and Genomic Variation between Human-Derived Isolates of Lachnospiraceae Reveals Inter- and Intra-Species Diversity.</title>
        <authorList>
            <person name="Sorbara M.T."/>
            <person name="Littmann E.R."/>
            <person name="Fontana E."/>
            <person name="Moody T.U."/>
            <person name="Kohout C.E."/>
            <person name="Gjonbalaj M."/>
            <person name="Eaton V."/>
            <person name="Seok R."/>
            <person name="Leiner I.M."/>
            <person name="Pamer E.G."/>
        </authorList>
    </citation>
    <scope>NUCLEOTIDE SEQUENCE [LARGE SCALE GENOMIC DNA]</scope>
    <source>
        <strain evidence="3 5">MSK.14.54</strain>
    </source>
</reference>
<evidence type="ECO:0000313" key="2">
    <source>
        <dbReference type="EMBL" id="CUO42009.1"/>
    </source>
</evidence>
<evidence type="ECO:0000313" key="3">
    <source>
        <dbReference type="EMBL" id="NSE15478.1"/>
    </source>
</evidence>
<dbReference type="AlphaFoldDB" id="A0A174EZQ9"/>
<accession>A0A174EZQ9</accession>
<proteinExistence type="predicted"/>
<dbReference type="InterPro" id="IPR046059">
    <property type="entry name" value="DUF6017"/>
</dbReference>
<gene>
    <name evidence="2" type="ORF">ERS852406_01915</name>
    <name evidence="3" type="ORF">G5B05_03395</name>
</gene>